<evidence type="ECO:0000313" key="3">
    <source>
        <dbReference type="Proteomes" id="UP000681722"/>
    </source>
</evidence>
<feature type="compositionally biased region" description="Polar residues" evidence="1">
    <location>
        <begin position="108"/>
        <end position="153"/>
    </location>
</feature>
<sequence length="391" mass="44522">MISWLENGVKDSLKIQIKRQMKALTESARTIQAFFKIAKDEQELQQDNFSELQPTQSYLPYFNNTVSTTLPRTTNQSQNPPPQTYTNSQPSNVSYRPNPPYVRLQDPPNLQTSLAKPYNSVNSQRSSIVRPRSSFSFTNIRQSQRTNGPSSDTLHQHTRQYDPCSICHRINHRTIDCYYRKSNGCYNCGHSGHQIKIQGHRTWIIADVATNLVTDLLLGTDWITQNSVIIDSSQQRIILVNKCHQVIAYTPFVEPPDNRFPVFLIDQITLPPYSEQCIDVAVPSLFGNVNNVMFESTPHLYSKSILAANALIAAEYHKTRIIVINASDCQRTLSKNTRLGAISYQPESNVCLTIPMISNKRNYRTDPGIAKRREHPRTATNSHEHPRTPPN</sequence>
<organism evidence="2 3">
    <name type="scientific">Didymodactylos carnosus</name>
    <dbReference type="NCBI Taxonomy" id="1234261"/>
    <lineage>
        <taxon>Eukaryota</taxon>
        <taxon>Metazoa</taxon>
        <taxon>Spiralia</taxon>
        <taxon>Gnathifera</taxon>
        <taxon>Rotifera</taxon>
        <taxon>Eurotatoria</taxon>
        <taxon>Bdelloidea</taxon>
        <taxon>Philodinida</taxon>
        <taxon>Philodinidae</taxon>
        <taxon>Didymodactylos</taxon>
    </lineage>
</organism>
<accession>A0A8S2XE81</accession>
<dbReference type="Proteomes" id="UP000681722">
    <property type="component" value="Unassembled WGS sequence"/>
</dbReference>
<protein>
    <submittedName>
        <fullName evidence="2">Uncharacterized protein</fullName>
    </submittedName>
</protein>
<feature type="compositionally biased region" description="Polar residues" evidence="1">
    <location>
        <begin position="65"/>
        <end position="95"/>
    </location>
</feature>
<evidence type="ECO:0000256" key="1">
    <source>
        <dbReference type="SAM" id="MobiDB-lite"/>
    </source>
</evidence>
<evidence type="ECO:0000313" key="2">
    <source>
        <dbReference type="EMBL" id="CAF4492395.1"/>
    </source>
</evidence>
<name>A0A8S2XE81_9BILA</name>
<comment type="caution">
    <text evidence="2">The sequence shown here is derived from an EMBL/GenBank/DDBJ whole genome shotgun (WGS) entry which is preliminary data.</text>
</comment>
<dbReference type="EMBL" id="CAJOBC010104537">
    <property type="protein sequence ID" value="CAF4492395.1"/>
    <property type="molecule type" value="Genomic_DNA"/>
</dbReference>
<feature type="compositionally biased region" description="Basic and acidic residues" evidence="1">
    <location>
        <begin position="382"/>
        <end position="391"/>
    </location>
</feature>
<reference evidence="2" key="1">
    <citation type="submission" date="2021-02" db="EMBL/GenBank/DDBJ databases">
        <authorList>
            <person name="Nowell W R."/>
        </authorList>
    </citation>
    <scope>NUCLEOTIDE SEQUENCE</scope>
</reference>
<feature type="region of interest" description="Disordered" evidence="1">
    <location>
        <begin position="362"/>
        <end position="391"/>
    </location>
</feature>
<gene>
    <name evidence="2" type="ORF">SRO942_LOCUS44397</name>
</gene>
<proteinExistence type="predicted"/>
<feature type="region of interest" description="Disordered" evidence="1">
    <location>
        <begin position="65"/>
        <end position="155"/>
    </location>
</feature>
<dbReference type="AlphaFoldDB" id="A0A8S2XE81"/>